<dbReference type="Proteomes" id="UP000265520">
    <property type="component" value="Unassembled WGS sequence"/>
</dbReference>
<comment type="caution">
    <text evidence="1">The sequence shown here is derived from an EMBL/GenBank/DDBJ whole genome shotgun (WGS) entry which is preliminary data.</text>
</comment>
<feature type="non-terminal residue" evidence="1">
    <location>
        <position position="1"/>
    </location>
</feature>
<organism evidence="1 2">
    <name type="scientific">Trifolium medium</name>
    <dbReference type="NCBI Taxonomy" id="97028"/>
    <lineage>
        <taxon>Eukaryota</taxon>
        <taxon>Viridiplantae</taxon>
        <taxon>Streptophyta</taxon>
        <taxon>Embryophyta</taxon>
        <taxon>Tracheophyta</taxon>
        <taxon>Spermatophyta</taxon>
        <taxon>Magnoliopsida</taxon>
        <taxon>eudicotyledons</taxon>
        <taxon>Gunneridae</taxon>
        <taxon>Pentapetalae</taxon>
        <taxon>rosids</taxon>
        <taxon>fabids</taxon>
        <taxon>Fabales</taxon>
        <taxon>Fabaceae</taxon>
        <taxon>Papilionoideae</taxon>
        <taxon>50 kb inversion clade</taxon>
        <taxon>NPAAA clade</taxon>
        <taxon>Hologalegina</taxon>
        <taxon>IRL clade</taxon>
        <taxon>Trifolieae</taxon>
        <taxon>Trifolium</taxon>
    </lineage>
</organism>
<protein>
    <submittedName>
        <fullName evidence="1">Uncharacterized protein</fullName>
    </submittedName>
</protein>
<keyword evidence="2" id="KW-1185">Reference proteome</keyword>
<evidence type="ECO:0000313" key="2">
    <source>
        <dbReference type="Proteomes" id="UP000265520"/>
    </source>
</evidence>
<accession>A0A392RGJ3</accession>
<evidence type="ECO:0000313" key="1">
    <source>
        <dbReference type="EMBL" id="MCI35262.1"/>
    </source>
</evidence>
<dbReference type="AlphaFoldDB" id="A0A392RGJ3"/>
<proteinExistence type="predicted"/>
<reference evidence="1 2" key="1">
    <citation type="journal article" date="2018" name="Front. Plant Sci.">
        <title>Red Clover (Trifolium pratense) and Zigzag Clover (T. medium) - A Picture of Genomic Similarities and Differences.</title>
        <authorList>
            <person name="Dluhosova J."/>
            <person name="Istvanek J."/>
            <person name="Nedelnik J."/>
            <person name="Repkova J."/>
        </authorList>
    </citation>
    <scope>NUCLEOTIDE SEQUENCE [LARGE SCALE GENOMIC DNA]</scope>
    <source>
        <strain evidence="2">cv. 10/8</strain>
        <tissue evidence="1">Leaf</tissue>
    </source>
</reference>
<sequence>YLRAAPGSMARCAVHSELERFLSGSCASRNLVGRGAPWKQADQGTLLEVVRRAGWAVATRQYKIQC</sequence>
<dbReference type="EMBL" id="LXQA010221749">
    <property type="protein sequence ID" value="MCI35262.1"/>
    <property type="molecule type" value="Genomic_DNA"/>
</dbReference>
<name>A0A392RGJ3_9FABA</name>